<feature type="non-terminal residue" evidence="3">
    <location>
        <position position="1"/>
    </location>
</feature>
<proteinExistence type="predicted"/>
<dbReference type="InterPro" id="IPR011701">
    <property type="entry name" value="MFS"/>
</dbReference>
<dbReference type="AlphaFoldDB" id="X1W326"/>
<feature type="transmembrane region" description="Helical" evidence="1">
    <location>
        <begin position="12"/>
        <end position="34"/>
    </location>
</feature>
<dbReference type="Pfam" id="PF07690">
    <property type="entry name" value="MFS_1"/>
    <property type="match status" value="1"/>
</dbReference>
<dbReference type="InterPro" id="IPR020846">
    <property type="entry name" value="MFS_dom"/>
</dbReference>
<sequence>YKEYPKPFKVLVFATFIDRLGGFLLFPFFAVYIIERFGVGMTQVGFLFSMFAGGSIIGSTLGGALADKYGRPLLSSGAKIAAVV</sequence>
<feature type="transmembrane region" description="Helical" evidence="1">
    <location>
        <begin position="46"/>
        <end position="66"/>
    </location>
</feature>
<dbReference type="GO" id="GO:0022857">
    <property type="term" value="F:transmembrane transporter activity"/>
    <property type="evidence" value="ECO:0007669"/>
    <property type="project" value="InterPro"/>
</dbReference>
<dbReference type="EMBL" id="BARW01037486">
    <property type="protein sequence ID" value="GAJ24720.1"/>
    <property type="molecule type" value="Genomic_DNA"/>
</dbReference>
<keyword evidence="1" id="KW-0472">Membrane</keyword>
<feature type="domain" description="Major facilitator superfamily (MFS) profile" evidence="2">
    <location>
        <begin position="7"/>
        <end position="84"/>
    </location>
</feature>
<name>X1W326_9ZZZZ</name>
<dbReference type="InterPro" id="IPR036259">
    <property type="entry name" value="MFS_trans_sf"/>
</dbReference>
<reference evidence="3" key="1">
    <citation type="journal article" date="2014" name="Front. Microbiol.">
        <title>High frequency of phylogenetically diverse reductive dehalogenase-homologous genes in deep subseafloor sedimentary metagenomes.</title>
        <authorList>
            <person name="Kawai M."/>
            <person name="Futagami T."/>
            <person name="Toyoda A."/>
            <person name="Takaki Y."/>
            <person name="Nishi S."/>
            <person name="Hori S."/>
            <person name="Arai W."/>
            <person name="Tsubouchi T."/>
            <person name="Morono Y."/>
            <person name="Uchiyama I."/>
            <person name="Ito T."/>
            <person name="Fujiyama A."/>
            <person name="Inagaki F."/>
            <person name="Takami H."/>
        </authorList>
    </citation>
    <scope>NUCLEOTIDE SEQUENCE</scope>
    <source>
        <strain evidence="3">Expedition CK06-06</strain>
    </source>
</reference>
<comment type="caution">
    <text evidence="3">The sequence shown here is derived from an EMBL/GenBank/DDBJ whole genome shotgun (WGS) entry which is preliminary data.</text>
</comment>
<dbReference type="PROSITE" id="PS50850">
    <property type="entry name" value="MFS"/>
    <property type="match status" value="1"/>
</dbReference>
<dbReference type="SUPFAM" id="SSF103473">
    <property type="entry name" value="MFS general substrate transporter"/>
    <property type="match status" value="1"/>
</dbReference>
<dbReference type="Gene3D" id="1.20.1250.20">
    <property type="entry name" value="MFS general substrate transporter like domains"/>
    <property type="match status" value="1"/>
</dbReference>
<keyword evidence="1" id="KW-1133">Transmembrane helix</keyword>
<evidence type="ECO:0000259" key="2">
    <source>
        <dbReference type="PROSITE" id="PS50850"/>
    </source>
</evidence>
<protein>
    <recommendedName>
        <fullName evidence="2">Major facilitator superfamily (MFS) profile domain-containing protein</fullName>
    </recommendedName>
</protein>
<organism evidence="3">
    <name type="scientific">marine sediment metagenome</name>
    <dbReference type="NCBI Taxonomy" id="412755"/>
    <lineage>
        <taxon>unclassified sequences</taxon>
        <taxon>metagenomes</taxon>
        <taxon>ecological metagenomes</taxon>
    </lineage>
</organism>
<evidence type="ECO:0000313" key="3">
    <source>
        <dbReference type="EMBL" id="GAJ24720.1"/>
    </source>
</evidence>
<evidence type="ECO:0000256" key="1">
    <source>
        <dbReference type="SAM" id="Phobius"/>
    </source>
</evidence>
<accession>X1W326</accession>
<gene>
    <name evidence="3" type="ORF">S12H4_57859</name>
</gene>
<keyword evidence="1" id="KW-0812">Transmembrane</keyword>